<sequence>MISPEFSTLLTLCLYGAASIAGMSGMMLRSALLRRAGCWLAGFGFLVQTLMLALGFHSSLPDGLSLGAYLQMLAWFVLLCGLISLLRFRQEAMLLLASPLALILFIMSAPYLTAVIRIPRQLSAPFFTLHIGALFLSLGLLTLAFAAGGIFLFLEGRIKSKQAMKGFWQDMPALSLLDRVNALVVMTAFPLYTLGIVAGLFWGKSVYGATFNGDPKEVISLVVWLLLAVLFHNRLARGWRGRKPARLTVLIFVLCLFSFIVVNTFMETHHAFIRG</sequence>
<comment type="subcellular location">
    <subcellularLocation>
        <location evidence="1">Membrane</location>
        <topology evidence="1">Multi-pass membrane protein</topology>
    </subcellularLocation>
</comment>
<feature type="transmembrane region" description="Helical" evidence="6">
    <location>
        <begin position="6"/>
        <end position="24"/>
    </location>
</feature>
<reference evidence="8" key="2">
    <citation type="submission" date="2021-04" db="EMBL/GenBank/DDBJ databases">
        <authorList>
            <person name="Gilroy R."/>
        </authorList>
    </citation>
    <scope>NUCLEOTIDE SEQUENCE</scope>
    <source>
        <strain evidence="8">5032</strain>
    </source>
</reference>
<keyword evidence="5 6" id="KW-0472">Membrane</keyword>
<dbReference type="InterPro" id="IPR045062">
    <property type="entry name" value="Cyt_c_biogenesis_CcsA/CcmC"/>
</dbReference>
<dbReference type="Pfam" id="PF01578">
    <property type="entry name" value="Cytochrom_C_asm"/>
    <property type="match status" value="1"/>
</dbReference>
<feature type="transmembrane region" description="Helical" evidence="6">
    <location>
        <begin position="93"/>
        <end position="113"/>
    </location>
</feature>
<comment type="caution">
    <text evidence="8">The sequence shown here is derived from an EMBL/GenBank/DDBJ whole genome shotgun (WGS) entry which is preliminary data.</text>
</comment>
<dbReference type="AlphaFoldDB" id="A0A9D2HN26"/>
<evidence type="ECO:0000256" key="3">
    <source>
        <dbReference type="ARBA" id="ARBA00022748"/>
    </source>
</evidence>
<evidence type="ECO:0000256" key="6">
    <source>
        <dbReference type="SAM" id="Phobius"/>
    </source>
</evidence>
<dbReference type="PANTHER" id="PTHR30071">
    <property type="entry name" value="HEME EXPORTER PROTEIN C"/>
    <property type="match status" value="1"/>
</dbReference>
<keyword evidence="3" id="KW-0201">Cytochrome c-type biogenesis</keyword>
<evidence type="ECO:0000256" key="2">
    <source>
        <dbReference type="ARBA" id="ARBA00022692"/>
    </source>
</evidence>
<reference evidence="8" key="1">
    <citation type="journal article" date="2021" name="PeerJ">
        <title>Extensive microbial diversity within the chicken gut microbiome revealed by metagenomics and culture.</title>
        <authorList>
            <person name="Gilroy R."/>
            <person name="Ravi A."/>
            <person name="Getino M."/>
            <person name="Pursley I."/>
            <person name="Horton D.L."/>
            <person name="Alikhan N.F."/>
            <person name="Baker D."/>
            <person name="Gharbi K."/>
            <person name="Hall N."/>
            <person name="Watson M."/>
            <person name="Adriaenssens E.M."/>
            <person name="Foster-Nyarko E."/>
            <person name="Jarju S."/>
            <person name="Secka A."/>
            <person name="Antonio M."/>
            <person name="Oren A."/>
            <person name="Chaudhuri R.R."/>
            <person name="La Ragione R."/>
            <person name="Hildebrand F."/>
            <person name="Pallen M.J."/>
        </authorList>
    </citation>
    <scope>NUCLEOTIDE SEQUENCE</scope>
    <source>
        <strain evidence="8">5032</strain>
    </source>
</reference>
<feature type="transmembrane region" description="Helical" evidence="6">
    <location>
        <begin position="247"/>
        <end position="266"/>
    </location>
</feature>
<feature type="transmembrane region" description="Helical" evidence="6">
    <location>
        <begin position="133"/>
        <end position="154"/>
    </location>
</feature>
<feature type="transmembrane region" description="Helical" evidence="6">
    <location>
        <begin position="68"/>
        <end position="86"/>
    </location>
</feature>
<evidence type="ECO:0000256" key="1">
    <source>
        <dbReference type="ARBA" id="ARBA00004141"/>
    </source>
</evidence>
<evidence type="ECO:0000256" key="4">
    <source>
        <dbReference type="ARBA" id="ARBA00022989"/>
    </source>
</evidence>
<dbReference type="Proteomes" id="UP000823821">
    <property type="component" value="Unassembled WGS sequence"/>
</dbReference>
<feature type="transmembrane region" description="Helical" evidence="6">
    <location>
        <begin position="218"/>
        <end position="235"/>
    </location>
</feature>
<feature type="domain" description="Cytochrome c assembly protein" evidence="7">
    <location>
        <begin position="72"/>
        <end position="269"/>
    </location>
</feature>
<proteinExistence type="predicted"/>
<evidence type="ECO:0000313" key="9">
    <source>
        <dbReference type="Proteomes" id="UP000823821"/>
    </source>
</evidence>
<evidence type="ECO:0000259" key="7">
    <source>
        <dbReference type="Pfam" id="PF01578"/>
    </source>
</evidence>
<dbReference type="PANTHER" id="PTHR30071:SF1">
    <property type="entry name" value="CYTOCHROME B_B6 PROTEIN-RELATED"/>
    <property type="match status" value="1"/>
</dbReference>
<protein>
    <submittedName>
        <fullName evidence="8">Cytochrome c biogenesis protein</fullName>
    </submittedName>
</protein>
<gene>
    <name evidence="8" type="ORF">H9784_06825</name>
</gene>
<feature type="transmembrane region" description="Helical" evidence="6">
    <location>
        <begin position="180"/>
        <end position="203"/>
    </location>
</feature>
<dbReference type="GO" id="GO:0005886">
    <property type="term" value="C:plasma membrane"/>
    <property type="evidence" value="ECO:0007669"/>
    <property type="project" value="TreeGrafter"/>
</dbReference>
<evidence type="ECO:0000313" key="8">
    <source>
        <dbReference type="EMBL" id="HJA79262.1"/>
    </source>
</evidence>
<dbReference type="InterPro" id="IPR002541">
    <property type="entry name" value="Cyt_c_assembly"/>
</dbReference>
<evidence type="ECO:0000256" key="5">
    <source>
        <dbReference type="ARBA" id="ARBA00023136"/>
    </source>
</evidence>
<dbReference type="GO" id="GO:0017004">
    <property type="term" value="P:cytochrome complex assembly"/>
    <property type="evidence" value="ECO:0007669"/>
    <property type="project" value="UniProtKB-KW"/>
</dbReference>
<name>A0A9D2HN26_9BACT</name>
<organism evidence="8 9">
    <name type="scientific">Candidatus Desulfovibrio intestinavium</name>
    <dbReference type="NCBI Taxonomy" id="2838534"/>
    <lineage>
        <taxon>Bacteria</taxon>
        <taxon>Pseudomonadati</taxon>
        <taxon>Thermodesulfobacteriota</taxon>
        <taxon>Desulfovibrionia</taxon>
        <taxon>Desulfovibrionales</taxon>
        <taxon>Desulfovibrionaceae</taxon>
        <taxon>Desulfovibrio</taxon>
    </lineage>
</organism>
<keyword evidence="4 6" id="KW-1133">Transmembrane helix</keyword>
<dbReference type="EMBL" id="DWZD01000040">
    <property type="protein sequence ID" value="HJA79262.1"/>
    <property type="molecule type" value="Genomic_DNA"/>
</dbReference>
<keyword evidence="2 6" id="KW-0812">Transmembrane</keyword>
<dbReference type="GO" id="GO:0020037">
    <property type="term" value="F:heme binding"/>
    <property type="evidence" value="ECO:0007669"/>
    <property type="project" value="InterPro"/>
</dbReference>
<feature type="transmembrane region" description="Helical" evidence="6">
    <location>
        <begin position="36"/>
        <end position="56"/>
    </location>
</feature>
<accession>A0A9D2HN26</accession>